<dbReference type="AlphaFoldDB" id="A0A016WB87"/>
<sequence length="68" mass="7681">MNIHQSTHLLVPNHSHEGVYHREGKRGVVPFCDWLVRILLPPVTVDPFPSRAISLYMTMQNLNATGTS</sequence>
<keyword evidence="2" id="KW-1185">Reference proteome</keyword>
<name>A0A016WB87_9BILA</name>
<evidence type="ECO:0000313" key="2">
    <source>
        <dbReference type="Proteomes" id="UP000024635"/>
    </source>
</evidence>
<dbReference type="Proteomes" id="UP000024635">
    <property type="component" value="Unassembled WGS sequence"/>
</dbReference>
<reference evidence="2" key="1">
    <citation type="journal article" date="2015" name="Nat. Genet.">
        <title>The genome and transcriptome of the zoonotic hookworm Ancylostoma ceylanicum identify infection-specific gene families.</title>
        <authorList>
            <person name="Schwarz E.M."/>
            <person name="Hu Y."/>
            <person name="Antoshechkin I."/>
            <person name="Miller M.M."/>
            <person name="Sternberg P.W."/>
            <person name="Aroian R.V."/>
        </authorList>
    </citation>
    <scope>NUCLEOTIDE SEQUENCE</scope>
    <source>
        <strain evidence="2">HY135</strain>
    </source>
</reference>
<comment type="caution">
    <text evidence="1">The sequence shown here is derived from an EMBL/GenBank/DDBJ whole genome shotgun (WGS) entry which is preliminary data.</text>
</comment>
<organism evidence="1 2">
    <name type="scientific">Ancylostoma ceylanicum</name>
    <dbReference type="NCBI Taxonomy" id="53326"/>
    <lineage>
        <taxon>Eukaryota</taxon>
        <taxon>Metazoa</taxon>
        <taxon>Ecdysozoa</taxon>
        <taxon>Nematoda</taxon>
        <taxon>Chromadorea</taxon>
        <taxon>Rhabditida</taxon>
        <taxon>Rhabditina</taxon>
        <taxon>Rhabditomorpha</taxon>
        <taxon>Strongyloidea</taxon>
        <taxon>Ancylostomatidae</taxon>
        <taxon>Ancylostomatinae</taxon>
        <taxon>Ancylostoma</taxon>
    </lineage>
</organism>
<gene>
    <name evidence="1" type="primary">Acey_s0846.g2655</name>
    <name evidence="1" type="ORF">Y032_0846g2655</name>
</gene>
<accession>A0A016WB87</accession>
<protein>
    <submittedName>
        <fullName evidence="1">Uncharacterized protein</fullName>
    </submittedName>
</protein>
<evidence type="ECO:0000313" key="1">
    <source>
        <dbReference type="EMBL" id="EYC36886.1"/>
    </source>
</evidence>
<dbReference type="EMBL" id="JARK01000446">
    <property type="protein sequence ID" value="EYC36886.1"/>
    <property type="molecule type" value="Genomic_DNA"/>
</dbReference>
<proteinExistence type="predicted"/>